<dbReference type="Proteomes" id="UP000327085">
    <property type="component" value="Chromosome 6"/>
</dbReference>
<dbReference type="PANTHER" id="PTHR36617:SF15">
    <property type="entry name" value="REVERSE TRANSCRIPTASE ZINC-BINDING DOMAIN-CONTAINING PROTEIN"/>
    <property type="match status" value="1"/>
</dbReference>
<evidence type="ECO:0000313" key="2">
    <source>
        <dbReference type="EMBL" id="VVA38358.1"/>
    </source>
</evidence>
<evidence type="ECO:0000259" key="1">
    <source>
        <dbReference type="Pfam" id="PF13966"/>
    </source>
</evidence>
<dbReference type="Pfam" id="PF13966">
    <property type="entry name" value="zf-RVT"/>
    <property type="match status" value="1"/>
</dbReference>
<feature type="non-terminal residue" evidence="2">
    <location>
        <position position="1"/>
    </location>
</feature>
<proteinExistence type="predicted"/>
<dbReference type="PANTHER" id="PTHR36617">
    <property type="entry name" value="PROTEIN, PUTATIVE-RELATED"/>
    <property type="match status" value="1"/>
</dbReference>
<feature type="domain" description="Reverse transcriptase zinc-binding" evidence="1">
    <location>
        <begin position="163"/>
        <end position="250"/>
    </location>
</feature>
<gene>
    <name evidence="2" type="ORF">ALMOND_2B004247</name>
</gene>
<accession>A0A5E4GFQ3</accession>
<protein>
    <submittedName>
        <fullName evidence="2">PREDICTED: Reverse mRNAase zinc-binding domain</fullName>
    </submittedName>
</protein>
<dbReference type="OMA" id="VANIWRC"/>
<dbReference type="InParanoid" id="A0A5E4GFQ3"/>
<dbReference type="InterPro" id="IPR026960">
    <property type="entry name" value="RVT-Znf"/>
</dbReference>
<evidence type="ECO:0000313" key="3">
    <source>
        <dbReference type="Proteomes" id="UP000327085"/>
    </source>
</evidence>
<name>A0A5E4GFQ3_PRUDU</name>
<dbReference type="Gramene" id="VVA38358">
    <property type="protein sequence ID" value="VVA38358"/>
    <property type="gene ID" value="Prudul26B004247"/>
</dbReference>
<dbReference type="EMBL" id="CABIKO010000635">
    <property type="protein sequence ID" value="VVA38358.1"/>
    <property type="molecule type" value="Genomic_DNA"/>
</dbReference>
<dbReference type="AlphaFoldDB" id="A0A5E4GFQ3"/>
<organism evidence="2 3">
    <name type="scientific">Prunus dulcis</name>
    <name type="common">Almond</name>
    <name type="synonym">Amygdalus dulcis</name>
    <dbReference type="NCBI Taxonomy" id="3755"/>
    <lineage>
        <taxon>Eukaryota</taxon>
        <taxon>Viridiplantae</taxon>
        <taxon>Streptophyta</taxon>
        <taxon>Embryophyta</taxon>
        <taxon>Tracheophyta</taxon>
        <taxon>Spermatophyta</taxon>
        <taxon>Magnoliopsida</taxon>
        <taxon>eudicotyledons</taxon>
        <taxon>Gunneridae</taxon>
        <taxon>Pentapetalae</taxon>
        <taxon>rosids</taxon>
        <taxon>fabids</taxon>
        <taxon>Rosales</taxon>
        <taxon>Rosaceae</taxon>
        <taxon>Amygdaloideae</taxon>
        <taxon>Amygdaleae</taxon>
        <taxon>Prunus</taxon>
    </lineage>
</organism>
<sequence>GGLGVRSAAHFNKVALAKLGWICLSDPTNWWAQIMTKKYLRKDCFLSVRKKTSHSLTWKAILEAHTSLHKGLRWIVGNGQSILFWTANWVFPFPLLDLIPMFLRNNINLNAKVANIIQNQVWQRDKLLQEVDEDILERILAIPLPLSPQLDELIWRPNPNGKFSIKSAYNLRLQDEPPHPRASLLKRMWSLTLPPKVKLFAWLFIRKRLQVRSHLHKYLTNINPECPLCNNHLFTINHLFFECQFVANIWRCTLGLVNEPGQAGPDFKEERENIGPGQAGFF</sequence>
<reference evidence="3" key="1">
    <citation type="journal article" date="2020" name="Plant J.">
        <title>Transposons played a major role in the diversification between the closely related almond and peach genomes: results from the almond genome sequence.</title>
        <authorList>
            <person name="Alioto T."/>
            <person name="Alexiou K.G."/>
            <person name="Bardil A."/>
            <person name="Barteri F."/>
            <person name="Castanera R."/>
            <person name="Cruz F."/>
            <person name="Dhingra A."/>
            <person name="Duval H."/>
            <person name="Fernandez I Marti A."/>
            <person name="Frias L."/>
            <person name="Galan B."/>
            <person name="Garcia J.L."/>
            <person name="Howad W."/>
            <person name="Gomez-Garrido J."/>
            <person name="Gut M."/>
            <person name="Julca I."/>
            <person name="Morata J."/>
            <person name="Puigdomenech P."/>
            <person name="Ribeca P."/>
            <person name="Rubio Cabetas M.J."/>
            <person name="Vlasova A."/>
            <person name="Wirthensohn M."/>
            <person name="Garcia-Mas J."/>
            <person name="Gabaldon T."/>
            <person name="Casacuberta J.M."/>
            <person name="Arus P."/>
        </authorList>
    </citation>
    <scope>NUCLEOTIDE SEQUENCE [LARGE SCALE GENOMIC DNA]</scope>
    <source>
        <strain evidence="3">cv. Texas</strain>
    </source>
</reference>